<feature type="coiled-coil region" evidence="5">
    <location>
        <begin position="179"/>
        <end position="206"/>
    </location>
</feature>
<dbReference type="Gene3D" id="1.10.287.130">
    <property type="match status" value="1"/>
</dbReference>
<dbReference type="InterPro" id="IPR000700">
    <property type="entry name" value="PAS-assoc_C"/>
</dbReference>
<proteinExistence type="predicted"/>
<dbReference type="Pfam" id="PF13426">
    <property type="entry name" value="PAS_9"/>
    <property type="match status" value="1"/>
</dbReference>
<dbReference type="SMART" id="SM00388">
    <property type="entry name" value="HisKA"/>
    <property type="match status" value="1"/>
</dbReference>
<evidence type="ECO:0000256" key="2">
    <source>
        <dbReference type="ARBA" id="ARBA00012438"/>
    </source>
</evidence>
<dbReference type="CDD" id="cd00082">
    <property type="entry name" value="HisKA"/>
    <property type="match status" value="1"/>
</dbReference>
<comment type="catalytic activity">
    <reaction evidence="1">
        <text>ATP + protein L-histidine = ADP + protein N-phospho-L-histidine.</text>
        <dbReference type="EC" id="2.7.13.3"/>
    </reaction>
</comment>
<dbReference type="SUPFAM" id="SSF55874">
    <property type="entry name" value="ATPase domain of HSP90 chaperone/DNA topoisomerase II/histidine kinase"/>
    <property type="match status" value="1"/>
</dbReference>
<dbReference type="SUPFAM" id="SSF55785">
    <property type="entry name" value="PYP-like sensor domain (PAS domain)"/>
    <property type="match status" value="4"/>
</dbReference>
<evidence type="ECO:0000313" key="12">
    <source>
        <dbReference type="EMBL" id="MET1491085.1"/>
    </source>
</evidence>
<evidence type="ECO:0000259" key="9">
    <source>
        <dbReference type="PROSITE" id="PS50113"/>
    </source>
</evidence>
<dbReference type="Gene3D" id="3.30.70.270">
    <property type="match status" value="1"/>
</dbReference>
<dbReference type="PANTHER" id="PTHR44757:SF2">
    <property type="entry name" value="BIOFILM ARCHITECTURE MAINTENANCE PROTEIN MBAA"/>
    <property type="match status" value="1"/>
</dbReference>
<dbReference type="CDD" id="cd00130">
    <property type="entry name" value="PAS"/>
    <property type="match status" value="4"/>
</dbReference>
<dbReference type="Gene3D" id="3.20.20.450">
    <property type="entry name" value="EAL domain"/>
    <property type="match status" value="1"/>
</dbReference>
<evidence type="ECO:0000256" key="1">
    <source>
        <dbReference type="ARBA" id="ARBA00000085"/>
    </source>
</evidence>
<dbReference type="Gene3D" id="3.40.50.2300">
    <property type="match status" value="1"/>
</dbReference>
<evidence type="ECO:0000256" key="4">
    <source>
        <dbReference type="PROSITE-ProRule" id="PRU00169"/>
    </source>
</evidence>
<dbReference type="CDD" id="cd01948">
    <property type="entry name" value="EAL"/>
    <property type="match status" value="1"/>
</dbReference>
<dbReference type="InterPro" id="IPR036890">
    <property type="entry name" value="HATPase_C_sf"/>
</dbReference>
<dbReference type="PROSITE" id="PS50112">
    <property type="entry name" value="PAS"/>
    <property type="match status" value="2"/>
</dbReference>
<evidence type="ECO:0000256" key="3">
    <source>
        <dbReference type="ARBA" id="ARBA00022553"/>
    </source>
</evidence>
<evidence type="ECO:0000256" key="5">
    <source>
        <dbReference type="SAM" id="Coils"/>
    </source>
</evidence>
<feature type="domain" description="PAC" evidence="9">
    <location>
        <begin position="673"/>
        <end position="725"/>
    </location>
</feature>
<organism evidence="12 13">
    <name type="scientific">Uliginosibacterium paludis</name>
    <dbReference type="NCBI Taxonomy" id="1615952"/>
    <lineage>
        <taxon>Bacteria</taxon>
        <taxon>Pseudomonadati</taxon>
        <taxon>Pseudomonadota</taxon>
        <taxon>Betaproteobacteria</taxon>
        <taxon>Rhodocyclales</taxon>
        <taxon>Zoogloeaceae</taxon>
        <taxon>Uliginosibacterium</taxon>
    </lineage>
</organism>
<dbReference type="Gene3D" id="3.30.450.20">
    <property type="entry name" value="PAS domain"/>
    <property type="match status" value="4"/>
</dbReference>
<accession>A0ABV2CT31</accession>
<dbReference type="EMBL" id="JBEWLZ010000009">
    <property type="protein sequence ID" value="MET1491085.1"/>
    <property type="molecule type" value="Genomic_DNA"/>
</dbReference>
<feature type="domain" description="PAS" evidence="8">
    <location>
        <begin position="848"/>
        <end position="895"/>
    </location>
</feature>
<dbReference type="InterPro" id="IPR035919">
    <property type="entry name" value="EAL_sf"/>
</dbReference>
<dbReference type="PROSITE" id="PS50113">
    <property type="entry name" value="PAC"/>
    <property type="match status" value="3"/>
</dbReference>
<dbReference type="Pfam" id="PF00990">
    <property type="entry name" value="GGDEF"/>
    <property type="match status" value="1"/>
</dbReference>
<keyword evidence="3 4" id="KW-0597">Phosphoprotein</keyword>
<dbReference type="InterPro" id="IPR001633">
    <property type="entry name" value="EAL_dom"/>
</dbReference>
<dbReference type="InterPro" id="IPR011006">
    <property type="entry name" value="CheY-like_superfamily"/>
</dbReference>
<dbReference type="SUPFAM" id="SSF47384">
    <property type="entry name" value="Homodimeric domain of signal transducing histidine kinase"/>
    <property type="match status" value="1"/>
</dbReference>
<dbReference type="SMART" id="SM00052">
    <property type="entry name" value="EAL"/>
    <property type="match status" value="1"/>
</dbReference>
<dbReference type="InterPro" id="IPR036097">
    <property type="entry name" value="HisK_dim/P_sf"/>
</dbReference>
<evidence type="ECO:0000259" key="10">
    <source>
        <dbReference type="PROSITE" id="PS50883"/>
    </source>
</evidence>
<dbReference type="PROSITE" id="PS50109">
    <property type="entry name" value="HIS_KIN"/>
    <property type="match status" value="1"/>
</dbReference>
<dbReference type="InterPro" id="IPR013655">
    <property type="entry name" value="PAS_fold_3"/>
</dbReference>
<dbReference type="PROSITE" id="PS50110">
    <property type="entry name" value="RESPONSE_REGULATORY"/>
    <property type="match status" value="1"/>
</dbReference>
<name>A0ABV2CT31_9RHOO</name>
<dbReference type="InterPro" id="IPR013656">
    <property type="entry name" value="PAS_4"/>
</dbReference>
<feature type="domain" description="EAL" evidence="10">
    <location>
        <begin position="1151"/>
        <end position="1405"/>
    </location>
</feature>
<dbReference type="InterPro" id="IPR043128">
    <property type="entry name" value="Rev_trsase/Diguanyl_cyclase"/>
</dbReference>
<sequence length="1421" mass="157514">MTNVVQPGNALSSPPEYQRLFDAAPGLYLVLDPQLQIVAVNQAYARATMTRPADILGKAMFEVFPDNPDDPEAEGVRNLRVSLARVLQTGQADAMSVQKYDIRKPAEEGGGFETRYWSPLNSPVMGADGKLAYIIHRVEDVTEFVRLKQQGIEESRLNDTLRQQALRMETEVFARAREVAEASARLKSANEELDRLYHKTRELDELKTRFFANVSHELRTPLTLILGPLSQLIDSPHLDAAERRSLQVVQRNARLLHRQVDNLLDLAKLDAGHMSVHYVAFDLAGMVRVFASNFDTVAADRAIRYPLECPAQLMVEADAQKCERVLLNLLSNAFKFVPDGGVVMLCLRSEGNDVVLEVRDSGPGIPEAMYETVFERFRQVDDSAERRVGGTGLGLSIVREFVSLQRGSVTVSRAPEGGAGFVVRLPMLAPPGTPVGSLQNPESALADRRDGVAERVVLHETPKVADSDAPLVLVVEDNPDMNAFISAALATRYRVANAFDGHTGLRLALDLRPALILSDVMMPGMSGDRLVEILRQHPDLDATPVIMLTAKADDGLRATLLRHGVQDYIQKPFTVDELLARIASQLNERQRVGRQLHSLEERFRATFEQAAVGIAHVAPDGRWMRVNRKLCEILGYSYDELLKLSFQDITHPDDLDLDIGLVGKVLAGDLASYELEKRYLSRSGQVVWVKLTVALVRSPDGAAEYFISVLEDIGARKAAEQALLESEERFRLIAATIPEVIWLIEPSPRRYAYVSPAYETIWQRPCAELYEDPALKLQSLDERDRERVRQAKQAAMQAGQPFELEYRVMRPDGSCRWVRERGHPVATPQGLAGCYVGITSDITDTRQAEEHLRQAATVFDCAREAVIITDPAGMILAVNQAFSDITGHAAEDVRGLAVSLLRSDRHGPEFFQELWASLERTGQWQGEIWNRRRNGEAYPSWMTISAVPDAQGLASRYVALMTDISQQRRSEERLAHLAHYDPLTELPNRLLLQSRLEHSLTQAAHAHRRVAVLFINLDRFQTVNDSLGHQAGDQLLVEVSARLRQRMRSEGSLGRLGGDEFLLILEAIERPEAAAEAAQATLATLAEPFRLAGGAELYVGASIGISIYPDDAANPNDLLRNADAALHQAKAQGRNRFCFYAAAMNAEALRRLALDAALRRALERREFELHYQAKVDLRSGRIRGAEALIRWRQADGRLVPPGQFIPLAESTGLIVPIGSWVIEACCRQLRAWHDEGISDCRVALNVSALQFHAGDLPAVVRAALTRYGLDARCLELELTESMLMDDPQRTIAILQALKQIGVQLSLDDFGTGYSSFGYLQRFPIDALKIDQSFVRDLGSDQGAAVIAAAIIDLAHRLDLKVIGEGVETPLQLDCLRMQGCDEIQGYLFARPLPADDFAALWRADRRLPTASGPAGDIAAGI</sequence>
<evidence type="ECO:0000259" key="7">
    <source>
        <dbReference type="PROSITE" id="PS50110"/>
    </source>
</evidence>
<keyword evidence="5" id="KW-0175">Coiled coil</keyword>
<evidence type="ECO:0000259" key="8">
    <source>
        <dbReference type="PROSITE" id="PS50112"/>
    </source>
</evidence>
<reference evidence="12 13" key="1">
    <citation type="submission" date="2024-07" db="EMBL/GenBank/DDBJ databases">
        <title>Uliginosibacterium paludis KCTC:42655.</title>
        <authorList>
            <person name="Kim M.K."/>
        </authorList>
    </citation>
    <scope>NUCLEOTIDE SEQUENCE [LARGE SCALE GENOMIC DNA]</scope>
    <source>
        <strain evidence="12 13">KCTC 42655</strain>
    </source>
</reference>
<feature type="modified residue" description="4-aspartylphosphate" evidence="4">
    <location>
        <position position="519"/>
    </location>
</feature>
<dbReference type="InterPro" id="IPR003661">
    <property type="entry name" value="HisK_dim/P_dom"/>
</dbReference>
<dbReference type="InterPro" id="IPR035965">
    <property type="entry name" value="PAS-like_dom_sf"/>
</dbReference>
<evidence type="ECO:0000259" key="6">
    <source>
        <dbReference type="PROSITE" id="PS50109"/>
    </source>
</evidence>
<dbReference type="InterPro" id="IPR029787">
    <property type="entry name" value="Nucleotide_cyclase"/>
</dbReference>
<dbReference type="SMART" id="SM00091">
    <property type="entry name" value="PAS"/>
    <property type="match status" value="4"/>
</dbReference>
<dbReference type="Pfam" id="PF08447">
    <property type="entry name" value="PAS_3"/>
    <property type="match status" value="2"/>
</dbReference>
<dbReference type="NCBIfam" id="TIGR00254">
    <property type="entry name" value="GGDEF"/>
    <property type="match status" value="1"/>
</dbReference>
<keyword evidence="13" id="KW-1185">Reference proteome</keyword>
<feature type="domain" description="PAC" evidence="9">
    <location>
        <begin position="802"/>
        <end position="854"/>
    </location>
</feature>
<dbReference type="SMART" id="SM00086">
    <property type="entry name" value="PAC"/>
    <property type="match status" value="3"/>
</dbReference>
<evidence type="ECO:0000313" key="13">
    <source>
        <dbReference type="Proteomes" id="UP001548590"/>
    </source>
</evidence>
<dbReference type="SUPFAM" id="SSF55073">
    <property type="entry name" value="Nucleotide cyclase"/>
    <property type="match status" value="1"/>
</dbReference>
<dbReference type="SMART" id="SM00387">
    <property type="entry name" value="HATPase_c"/>
    <property type="match status" value="1"/>
</dbReference>
<dbReference type="Pfam" id="PF00563">
    <property type="entry name" value="EAL"/>
    <property type="match status" value="1"/>
</dbReference>
<feature type="domain" description="PAS" evidence="8">
    <location>
        <begin position="599"/>
        <end position="669"/>
    </location>
</feature>
<dbReference type="NCBIfam" id="TIGR00229">
    <property type="entry name" value="sensory_box"/>
    <property type="match status" value="3"/>
</dbReference>
<evidence type="ECO:0000259" key="11">
    <source>
        <dbReference type="PROSITE" id="PS50887"/>
    </source>
</evidence>
<dbReference type="InterPro" id="IPR004358">
    <property type="entry name" value="Sig_transdc_His_kin-like_C"/>
</dbReference>
<dbReference type="PROSITE" id="PS50883">
    <property type="entry name" value="EAL"/>
    <property type="match status" value="1"/>
</dbReference>
<protein>
    <recommendedName>
        <fullName evidence="2">histidine kinase</fullName>
        <ecNumber evidence="2">2.7.13.3</ecNumber>
    </recommendedName>
</protein>
<dbReference type="Gene3D" id="3.30.565.10">
    <property type="entry name" value="Histidine kinase-like ATPase, C-terminal domain"/>
    <property type="match status" value="1"/>
</dbReference>
<dbReference type="Pfam" id="PF00072">
    <property type="entry name" value="Response_reg"/>
    <property type="match status" value="1"/>
</dbReference>
<dbReference type="SUPFAM" id="SSF141868">
    <property type="entry name" value="EAL domain-like"/>
    <property type="match status" value="1"/>
</dbReference>
<dbReference type="InterPro" id="IPR052155">
    <property type="entry name" value="Biofilm_reg_signaling"/>
</dbReference>
<dbReference type="InterPro" id="IPR000160">
    <property type="entry name" value="GGDEF_dom"/>
</dbReference>
<comment type="caution">
    <text evidence="12">The sequence shown here is derived from an EMBL/GenBank/DDBJ whole genome shotgun (WGS) entry which is preliminary data.</text>
</comment>
<dbReference type="SMART" id="SM00267">
    <property type="entry name" value="GGDEF"/>
    <property type="match status" value="1"/>
</dbReference>
<dbReference type="Pfam" id="PF08448">
    <property type="entry name" value="PAS_4"/>
    <property type="match status" value="1"/>
</dbReference>
<dbReference type="InterPro" id="IPR000014">
    <property type="entry name" value="PAS"/>
</dbReference>
<dbReference type="SMART" id="SM00448">
    <property type="entry name" value="REC"/>
    <property type="match status" value="1"/>
</dbReference>
<feature type="domain" description="GGDEF" evidence="11">
    <location>
        <begin position="1008"/>
        <end position="1142"/>
    </location>
</feature>
<dbReference type="RefSeq" id="WP_345928811.1">
    <property type="nucleotide sequence ID" value="NZ_JBDIVF010000007.1"/>
</dbReference>
<dbReference type="Pfam" id="PF00512">
    <property type="entry name" value="HisKA"/>
    <property type="match status" value="1"/>
</dbReference>
<dbReference type="InterPro" id="IPR005467">
    <property type="entry name" value="His_kinase_dom"/>
</dbReference>
<feature type="domain" description="PAC" evidence="9">
    <location>
        <begin position="924"/>
        <end position="976"/>
    </location>
</feature>
<dbReference type="InterPro" id="IPR003594">
    <property type="entry name" value="HATPase_dom"/>
</dbReference>
<dbReference type="Pfam" id="PF02518">
    <property type="entry name" value="HATPase_c"/>
    <property type="match status" value="1"/>
</dbReference>
<dbReference type="EC" id="2.7.13.3" evidence="2"/>
<dbReference type="InterPro" id="IPR001789">
    <property type="entry name" value="Sig_transdc_resp-reg_receiver"/>
</dbReference>
<dbReference type="PANTHER" id="PTHR44757">
    <property type="entry name" value="DIGUANYLATE CYCLASE DGCP"/>
    <property type="match status" value="1"/>
</dbReference>
<feature type="domain" description="Histidine kinase" evidence="6">
    <location>
        <begin position="213"/>
        <end position="429"/>
    </location>
</feature>
<gene>
    <name evidence="12" type="ORF">ABVT11_14695</name>
</gene>
<dbReference type="InterPro" id="IPR001610">
    <property type="entry name" value="PAC"/>
</dbReference>
<feature type="domain" description="Response regulatory" evidence="7">
    <location>
        <begin position="471"/>
        <end position="586"/>
    </location>
</feature>
<dbReference type="SUPFAM" id="SSF52172">
    <property type="entry name" value="CheY-like"/>
    <property type="match status" value="1"/>
</dbReference>
<dbReference type="PRINTS" id="PR00344">
    <property type="entry name" value="BCTRLSENSOR"/>
</dbReference>
<dbReference type="CDD" id="cd01949">
    <property type="entry name" value="GGDEF"/>
    <property type="match status" value="1"/>
</dbReference>
<dbReference type="Proteomes" id="UP001548590">
    <property type="component" value="Unassembled WGS sequence"/>
</dbReference>
<dbReference type="PROSITE" id="PS50887">
    <property type="entry name" value="GGDEF"/>
    <property type="match status" value="1"/>
</dbReference>